<gene>
    <name evidence="2" type="ORF">ACJ73_03911</name>
</gene>
<keyword evidence="3" id="KW-1185">Reference proteome</keyword>
<accession>A0A1J9R9S0</accession>
<feature type="region of interest" description="Disordered" evidence="1">
    <location>
        <begin position="1"/>
        <end position="84"/>
    </location>
</feature>
<evidence type="ECO:0000313" key="3">
    <source>
        <dbReference type="Proteomes" id="UP000242791"/>
    </source>
</evidence>
<protein>
    <submittedName>
        <fullName evidence="2">Uncharacterized protein</fullName>
    </submittedName>
</protein>
<evidence type="ECO:0000313" key="2">
    <source>
        <dbReference type="EMBL" id="OJD24732.1"/>
    </source>
</evidence>
<feature type="compositionally biased region" description="Acidic residues" evidence="1">
    <location>
        <begin position="1"/>
        <end position="10"/>
    </location>
</feature>
<dbReference type="Proteomes" id="UP000242791">
    <property type="component" value="Unassembled WGS sequence"/>
</dbReference>
<reference evidence="2 3" key="1">
    <citation type="submission" date="2015-08" db="EMBL/GenBank/DDBJ databases">
        <title>Emmonsia species relationships and genome sequence.</title>
        <authorList>
            <person name="Cuomo C.A."/>
            <person name="Schwartz I.S."/>
            <person name="Kenyon C."/>
            <person name="De Hoog G.S."/>
            <person name="Govender N.P."/>
            <person name="Botha A."/>
            <person name="Moreno L."/>
            <person name="De Vries M."/>
            <person name="Munoz J.F."/>
            <person name="Stielow J.B."/>
        </authorList>
    </citation>
    <scope>NUCLEOTIDE SEQUENCE [LARGE SCALE GENOMIC DNA]</scope>
    <source>
        <strain evidence="2 3">EI222</strain>
    </source>
</reference>
<comment type="caution">
    <text evidence="2">The sequence shown here is derived from an EMBL/GenBank/DDBJ whole genome shotgun (WGS) entry which is preliminary data.</text>
</comment>
<sequence>MTDDESDSDVEVARDRFSRRPAARTPRMAVRQTNDESGSDSEDEVARNRPSSRLAAAASTRQRRREQGAESRRLKTSAAQDEDPEIANLYLQFARMGQKMDKLMGSRGKRFLR</sequence>
<organism evidence="2 3">
    <name type="scientific">Blastomyces percursus</name>
    <dbReference type="NCBI Taxonomy" id="1658174"/>
    <lineage>
        <taxon>Eukaryota</taxon>
        <taxon>Fungi</taxon>
        <taxon>Dikarya</taxon>
        <taxon>Ascomycota</taxon>
        <taxon>Pezizomycotina</taxon>
        <taxon>Eurotiomycetes</taxon>
        <taxon>Eurotiomycetidae</taxon>
        <taxon>Onygenales</taxon>
        <taxon>Ajellomycetaceae</taxon>
        <taxon>Blastomyces</taxon>
    </lineage>
</organism>
<proteinExistence type="predicted"/>
<dbReference type="AlphaFoldDB" id="A0A1J9R9S0"/>
<evidence type="ECO:0000256" key="1">
    <source>
        <dbReference type="SAM" id="MobiDB-lite"/>
    </source>
</evidence>
<dbReference type="EMBL" id="LGTZ01000501">
    <property type="protein sequence ID" value="OJD24732.1"/>
    <property type="molecule type" value="Genomic_DNA"/>
</dbReference>
<name>A0A1J9R9S0_9EURO</name>
<dbReference type="VEuPathDB" id="FungiDB:ACJ73_03911"/>